<proteinExistence type="predicted"/>
<dbReference type="Gene3D" id="2.40.37.10">
    <property type="entry name" value="Lyase, Ornithine Decarboxylase, Chain A, domain 1"/>
    <property type="match status" value="1"/>
</dbReference>
<reference evidence="5 6" key="1">
    <citation type="submission" date="2022-12" db="EMBL/GenBank/DDBJ databases">
        <title>Microbacterium terricola strain KV-448 chromosome, complete genome.</title>
        <authorList>
            <person name="Oshima T."/>
            <person name="Moriya T."/>
            <person name="Bessho Y."/>
        </authorList>
    </citation>
    <scope>NUCLEOTIDE SEQUENCE [LARGE SCALE GENOMIC DNA]</scope>
    <source>
        <strain evidence="5 6">KV-448</strain>
    </source>
</reference>
<evidence type="ECO:0000313" key="6">
    <source>
        <dbReference type="Proteomes" id="UP001317779"/>
    </source>
</evidence>
<dbReference type="RefSeq" id="WP_263795460.1">
    <property type="nucleotide sequence ID" value="NZ_AP027141.1"/>
</dbReference>
<evidence type="ECO:0000256" key="2">
    <source>
        <dbReference type="ARBA" id="ARBA00022898"/>
    </source>
</evidence>
<dbReference type="SUPFAM" id="SSF51419">
    <property type="entry name" value="PLP-binding barrel"/>
    <property type="match status" value="1"/>
</dbReference>
<evidence type="ECO:0000259" key="4">
    <source>
        <dbReference type="SMART" id="SM01005"/>
    </source>
</evidence>
<keyword evidence="6" id="KW-1185">Reference proteome</keyword>
<dbReference type="Pfam" id="PF00842">
    <property type="entry name" value="Ala_racemase_C"/>
    <property type="match status" value="1"/>
</dbReference>
<dbReference type="SUPFAM" id="SSF50621">
    <property type="entry name" value="Alanine racemase C-terminal domain-like"/>
    <property type="match status" value="1"/>
</dbReference>
<evidence type="ECO:0000256" key="1">
    <source>
        <dbReference type="ARBA" id="ARBA00001933"/>
    </source>
</evidence>
<organism evidence="5 6">
    <name type="scientific">Microbacterium terricola</name>
    <dbReference type="NCBI Taxonomy" id="344163"/>
    <lineage>
        <taxon>Bacteria</taxon>
        <taxon>Bacillati</taxon>
        <taxon>Actinomycetota</taxon>
        <taxon>Actinomycetes</taxon>
        <taxon>Micrococcales</taxon>
        <taxon>Microbacteriaceae</taxon>
        <taxon>Microbacterium</taxon>
    </lineage>
</organism>
<dbReference type="InterPro" id="IPR029066">
    <property type="entry name" value="PLP-binding_barrel"/>
</dbReference>
<evidence type="ECO:0000256" key="3">
    <source>
        <dbReference type="ARBA" id="ARBA00023235"/>
    </source>
</evidence>
<dbReference type="InterPro" id="IPR011079">
    <property type="entry name" value="Ala_racemase_C"/>
</dbReference>
<protein>
    <recommendedName>
        <fullName evidence="4">Alanine racemase C-terminal domain-containing protein</fullName>
    </recommendedName>
</protein>
<name>A0ABM8DYD2_9MICO</name>
<dbReference type="PANTHER" id="PTHR30511:SF0">
    <property type="entry name" value="ALANINE RACEMASE, CATABOLIC-RELATED"/>
    <property type="match status" value="1"/>
</dbReference>
<dbReference type="InterPro" id="IPR009006">
    <property type="entry name" value="Ala_racemase/Decarboxylase_C"/>
</dbReference>
<comment type="cofactor">
    <cofactor evidence="1">
        <name>pyridoxal 5'-phosphate</name>
        <dbReference type="ChEBI" id="CHEBI:597326"/>
    </cofactor>
</comment>
<sequence length="247" mass="25072">MTAATLGETPGPRRSAPVASIDHSALRANAAALLAAAGGGETVADLRHDAWGHGERLVARTLFGVGVDAVIVKQSSLPGGRDGADAARYRAEPDAGADAGATLDAAALYGLPGSGGRPVMHLRGFVLSVKELRAGEGVSYGYLHRAPADTRIALVTGGYAQGIVRSLGGAVDVLVAGARRPLIGRVAMDVCVVDIGDASVERGDHVEFFGDPDSGHPSLAPWTAATGLTAAEIVTAVGTRSQREHTS</sequence>
<keyword evidence="2" id="KW-0663">Pyridoxal phosphate</keyword>
<evidence type="ECO:0000313" key="5">
    <source>
        <dbReference type="EMBL" id="BDV30657.1"/>
    </source>
</evidence>
<dbReference type="PANTHER" id="PTHR30511">
    <property type="entry name" value="ALANINE RACEMASE"/>
    <property type="match status" value="1"/>
</dbReference>
<dbReference type="Proteomes" id="UP001317779">
    <property type="component" value="Chromosome"/>
</dbReference>
<dbReference type="EMBL" id="AP027141">
    <property type="protein sequence ID" value="BDV30657.1"/>
    <property type="molecule type" value="Genomic_DNA"/>
</dbReference>
<accession>A0ABM8DYD2</accession>
<keyword evidence="3" id="KW-0413">Isomerase</keyword>
<feature type="domain" description="Alanine racemase C-terminal" evidence="4">
    <location>
        <begin position="119"/>
        <end position="246"/>
    </location>
</feature>
<dbReference type="SMART" id="SM01005">
    <property type="entry name" value="Ala_racemase_C"/>
    <property type="match status" value="1"/>
</dbReference>
<dbReference type="InterPro" id="IPR000821">
    <property type="entry name" value="Ala_racemase"/>
</dbReference>
<gene>
    <name evidence="5" type="ORF">Microterr_13170</name>
</gene>